<evidence type="ECO:0000313" key="1">
    <source>
        <dbReference type="EMBL" id="KAJ0091820.1"/>
    </source>
</evidence>
<organism evidence="1 2">
    <name type="scientific">Pistacia atlantica</name>
    <dbReference type="NCBI Taxonomy" id="434234"/>
    <lineage>
        <taxon>Eukaryota</taxon>
        <taxon>Viridiplantae</taxon>
        <taxon>Streptophyta</taxon>
        <taxon>Embryophyta</taxon>
        <taxon>Tracheophyta</taxon>
        <taxon>Spermatophyta</taxon>
        <taxon>Magnoliopsida</taxon>
        <taxon>eudicotyledons</taxon>
        <taxon>Gunneridae</taxon>
        <taxon>Pentapetalae</taxon>
        <taxon>rosids</taxon>
        <taxon>malvids</taxon>
        <taxon>Sapindales</taxon>
        <taxon>Anacardiaceae</taxon>
        <taxon>Pistacia</taxon>
    </lineage>
</organism>
<accession>A0ACC1AYQ6</accession>
<dbReference type="EMBL" id="CM047903">
    <property type="protein sequence ID" value="KAJ0091820.1"/>
    <property type="molecule type" value="Genomic_DNA"/>
</dbReference>
<protein>
    <submittedName>
        <fullName evidence="1">Uncharacterized protein</fullName>
    </submittedName>
</protein>
<dbReference type="Proteomes" id="UP001164250">
    <property type="component" value="Chromosome 7"/>
</dbReference>
<sequence>MVRVEPSDPRILFTSDGVIRQIEIPFGSKTRHFKWEVEYMFRTPDRMEHGSMGINGQFPGPTIRAKAGDTISVEVTNKLHTEGIVIHWHGITQIGTPWIDGTPYISQYGYAINPGETFIYRNIFLPWTLWDAKISKAVWISDSRCGRSRKRLDSCAKDAGGDGDGDFAKDRAEGGLKWQPRDEGKRRRWEKLLMSEDKDFGESKASVHGSTSKTSPSEEYSQDYRGP</sequence>
<gene>
    <name evidence="1" type="ORF">Patl1_24690</name>
</gene>
<comment type="caution">
    <text evidence="1">The sequence shown here is derived from an EMBL/GenBank/DDBJ whole genome shotgun (WGS) entry which is preliminary data.</text>
</comment>
<proteinExistence type="predicted"/>
<name>A0ACC1AYQ6_9ROSI</name>
<keyword evidence="2" id="KW-1185">Reference proteome</keyword>
<reference evidence="2" key="1">
    <citation type="journal article" date="2023" name="G3 (Bethesda)">
        <title>Genome assembly and association tests identify interacting loci associated with vigor, precocity, and sex in interspecific pistachio rootstocks.</title>
        <authorList>
            <person name="Palmer W."/>
            <person name="Jacygrad E."/>
            <person name="Sagayaradj S."/>
            <person name="Cavanaugh K."/>
            <person name="Han R."/>
            <person name="Bertier L."/>
            <person name="Beede B."/>
            <person name="Kafkas S."/>
            <person name="Golino D."/>
            <person name="Preece J."/>
            <person name="Michelmore R."/>
        </authorList>
    </citation>
    <scope>NUCLEOTIDE SEQUENCE [LARGE SCALE GENOMIC DNA]</scope>
</reference>
<evidence type="ECO:0000313" key="2">
    <source>
        <dbReference type="Proteomes" id="UP001164250"/>
    </source>
</evidence>